<dbReference type="GO" id="GO:0006952">
    <property type="term" value="P:defense response"/>
    <property type="evidence" value="ECO:0007669"/>
    <property type="project" value="UniProtKB-KW"/>
</dbReference>
<dbReference type="InterPro" id="IPR058922">
    <property type="entry name" value="WHD_DRP"/>
</dbReference>
<keyword evidence="5" id="KW-0611">Plant defense</keyword>
<dbReference type="Pfam" id="PF23598">
    <property type="entry name" value="LRR_14"/>
    <property type="match status" value="1"/>
</dbReference>
<dbReference type="PANTHER" id="PTHR33463:SF209">
    <property type="entry name" value="DISEASE RESISTANCE PROTEIN RPS2-LIKE"/>
    <property type="match status" value="1"/>
</dbReference>
<dbReference type="Pfam" id="PF23247">
    <property type="entry name" value="LRR_RPS2"/>
    <property type="match status" value="1"/>
</dbReference>
<dbReference type="Pfam" id="PF23559">
    <property type="entry name" value="WHD_DRP"/>
    <property type="match status" value="1"/>
</dbReference>
<dbReference type="InterPro" id="IPR042197">
    <property type="entry name" value="Apaf_helical"/>
</dbReference>
<evidence type="ECO:0000313" key="12">
    <source>
        <dbReference type="EMBL" id="KAJ9687687.1"/>
    </source>
</evidence>
<evidence type="ECO:0000259" key="9">
    <source>
        <dbReference type="Pfam" id="PF23247"/>
    </source>
</evidence>
<dbReference type="InterPro" id="IPR002182">
    <property type="entry name" value="NB-ARC"/>
</dbReference>
<dbReference type="AlphaFoldDB" id="A0AA38ZFJ6"/>
<dbReference type="SUPFAM" id="SSF52540">
    <property type="entry name" value="P-loop containing nucleoside triphosphate hydrolases"/>
    <property type="match status" value="1"/>
</dbReference>
<feature type="domain" description="Disease resistance R13L4/SHOC-2-like LRR" evidence="11">
    <location>
        <begin position="499"/>
        <end position="669"/>
    </location>
</feature>
<feature type="domain" description="Disease resistance protein At4g27190-like leucine-rich repeats" evidence="9">
    <location>
        <begin position="795"/>
        <end position="920"/>
    </location>
</feature>
<keyword evidence="6" id="KW-0067">ATP-binding</keyword>
<dbReference type="Pfam" id="PF00931">
    <property type="entry name" value="NB-ARC"/>
    <property type="match status" value="1"/>
</dbReference>
<evidence type="ECO:0000313" key="13">
    <source>
        <dbReference type="Proteomes" id="UP001168098"/>
    </source>
</evidence>
<evidence type="ECO:0000256" key="6">
    <source>
        <dbReference type="ARBA" id="ARBA00022840"/>
    </source>
</evidence>
<organism evidence="12 13">
    <name type="scientific">Vitis rotundifolia</name>
    <name type="common">Muscadine grape</name>
    <dbReference type="NCBI Taxonomy" id="103349"/>
    <lineage>
        <taxon>Eukaryota</taxon>
        <taxon>Viridiplantae</taxon>
        <taxon>Streptophyta</taxon>
        <taxon>Embryophyta</taxon>
        <taxon>Tracheophyta</taxon>
        <taxon>Spermatophyta</taxon>
        <taxon>Magnoliopsida</taxon>
        <taxon>eudicotyledons</taxon>
        <taxon>Gunneridae</taxon>
        <taxon>Pentapetalae</taxon>
        <taxon>rosids</taxon>
        <taxon>Vitales</taxon>
        <taxon>Vitaceae</taxon>
        <taxon>Viteae</taxon>
        <taxon>Vitis</taxon>
    </lineage>
</organism>
<dbReference type="GO" id="GO:0043531">
    <property type="term" value="F:ADP binding"/>
    <property type="evidence" value="ECO:0007669"/>
    <property type="project" value="InterPro"/>
</dbReference>
<evidence type="ECO:0000256" key="4">
    <source>
        <dbReference type="ARBA" id="ARBA00022741"/>
    </source>
</evidence>
<evidence type="ECO:0000259" key="8">
    <source>
        <dbReference type="Pfam" id="PF00931"/>
    </source>
</evidence>
<name>A0AA38ZFJ6_VITRO</name>
<evidence type="ECO:0000256" key="2">
    <source>
        <dbReference type="ARBA" id="ARBA00022614"/>
    </source>
</evidence>
<dbReference type="Gene3D" id="3.40.50.300">
    <property type="entry name" value="P-loop containing nucleotide triphosphate hydrolases"/>
    <property type="match status" value="1"/>
</dbReference>
<comment type="similarity">
    <text evidence="1">Belongs to the disease resistance NB-LRR family.</text>
</comment>
<dbReference type="PRINTS" id="PR00364">
    <property type="entry name" value="DISEASERSIST"/>
</dbReference>
<keyword evidence="2" id="KW-0433">Leucine-rich repeat</keyword>
<dbReference type="EMBL" id="JARBHA010000012">
    <property type="protein sequence ID" value="KAJ9687687.1"/>
    <property type="molecule type" value="Genomic_DNA"/>
</dbReference>
<sequence>MADLAGGAAGEIYKDGKRVATFAISNIRYLKDLNRNYNKLKQEAMKLKDMRKDLEIRRFKTKSCIRDWIARAWIIERQVVDLETKYNNEKKHRWKLFSLANLSKEMEVKCQEVCSHWDVGLNKKNKADMELPKRVQRIQTLKLEEKDKKIRRIGIWGMVGTGKTTVLQNLNNHEKVDQMFDMVIYVTVSKEWGDVSKEWGAKRVQVAILRRLILDVDDNADVNEAASIISAELKGKKCLILLDNVQDCIDLNRIMGIHENPDSKVVLVSEYDDPNNCVMNADELVKVEPLSPPEDWNMFRQKVGDYIDNPLIAPLARGVVKECYGLPMLIDRLAITFKKKGKNEVLWRDGLERLKAWDIVKLDGMDEVLVRLQICYEDLKDDEQKVCFLYGALYPEESEIHVDYLLECWKAGGFIGSASDFRRARCSGHRVLNELLKVSLLEKSDKSKCVKMNNLFRKMALRISSQSTNSKFLVKPLEELEDSPTKEEWEHASRISLMKSRLSTLPETLNCSRLLTLLLPSDMDLTSIPIWFFKSMSVLQVLDLHGTGIKSLPSSLPFLINLKVLYLDSCSELKEIPSGVEKLERLEVLDIRKTKLNLLQIGSLVRLKCLRLSLCNFDTANSSEAQVSRFDLLEELNIDFGSWEEGWDKILDPVIKGIVKLKNLTYLRFCFPKVDCLGLFVQQCLVWGKGSLTFHFAIGCHNSAFVQEQILESIDHPGHNILKLVNGDVVDPGIREVLMETNALGLIDHKGVSALSDFGIENMNKIFNCLIEGCSKIKTIIDGDGISEAVLQWLENLHITDVPNLEKIWQGPVQAGSLSQLTTVTLSKCPNLKMIFSKGMIQELVQLKHLRVEECDEIEEIIMESENTPLENQALPKLETLILFDLPKLKSICAKDSLEWPSLREVKITMCLMLESLPFNEVNATKLRSIEGQQSWWEALEWKDDAIEQRLQPLCILN</sequence>
<evidence type="ECO:0000256" key="3">
    <source>
        <dbReference type="ARBA" id="ARBA00022737"/>
    </source>
</evidence>
<evidence type="ECO:0000259" key="10">
    <source>
        <dbReference type="Pfam" id="PF23559"/>
    </source>
</evidence>
<feature type="domain" description="Disease resistance protein winged helix" evidence="10">
    <location>
        <begin position="393"/>
        <end position="460"/>
    </location>
</feature>
<dbReference type="PANTHER" id="PTHR33463">
    <property type="entry name" value="NB-ARC DOMAIN-CONTAINING PROTEIN-RELATED"/>
    <property type="match status" value="1"/>
</dbReference>
<keyword evidence="4" id="KW-0547">Nucleotide-binding</keyword>
<protein>
    <recommendedName>
        <fullName evidence="14">Disease resistance protein</fullName>
    </recommendedName>
</protein>
<evidence type="ECO:0000256" key="1">
    <source>
        <dbReference type="ARBA" id="ARBA00008894"/>
    </source>
</evidence>
<dbReference type="Gene3D" id="3.80.10.10">
    <property type="entry name" value="Ribonuclease Inhibitor"/>
    <property type="match status" value="2"/>
</dbReference>
<gene>
    <name evidence="12" type="ORF">PVL29_016248</name>
</gene>
<dbReference type="InterPro" id="IPR055414">
    <property type="entry name" value="LRR_R13L4/SHOC2-like"/>
</dbReference>
<dbReference type="InterPro" id="IPR057135">
    <property type="entry name" value="At4g27190-like_LRR"/>
</dbReference>
<dbReference type="InterPro" id="IPR050905">
    <property type="entry name" value="Plant_NBS-LRR"/>
</dbReference>
<dbReference type="InterPro" id="IPR027417">
    <property type="entry name" value="P-loop_NTPase"/>
</dbReference>
<feature type="domain" description="NB-ARC" evidence="8">
    <location>
        <begin position="136"/>
        <end position="304"/>
    </location>
</feature>
<accession>A0AA38ZFJ6</accession>
<dbReference type="Gene3D" id="1.10.8.430">
    <property type="entry name" value="Helical domain of apoptotic protease-activating factors"/>
    <property type="match status" value="1"/>
</dbReference>
<evidence type="ECO:0000259" key="11">
    <source>
        <dbReference type="Pfam" id="PF23598"/>
    </source>
</evidence>
<evidence type="ECO:0000256" key="7">
    <source>
        <dbReference type="SAM" id="Coils"/>
    </source>
</evidence>
<dbReference type="InterPro" id="IPR032675">
    <property type="entry name" value="LRR_dom_sf"/>
</dbReference>
<dbReference type="Proteomes" id="UP001168098">
    <property type="component" value="Unassembled WGS sequence"/>
</dbReference>
<keyword evidence="13" id="KW-1185">Reference proteome</keyword>
<dbReference type="SUPFAM" id="SSF52058">
    <property type="entry name" value="L domain-like"/>
    <property type="match status" value="1"/>
</dbReference>
<keyword evidence="7" id="KW-0175">Coiled coil</keyword>
<feature type="coiled-coil region" evidence="7">
    <location>
        <begin position="30"/>
        <end position="57"/>
    </location>
</feature>
<reference evidence="12 13" key="1">
    <citation type="journal article" date="2023" name="BMC Biotechnol.">
        <title>Vitis rotundifolia cv Carlos genome sequencing.</title>
        <authorList>
            <person name="Huff M."/>
            <person name="Hulse-Kemp A."/>
            <person name="Scheffler B."/>
            <person name="Youngblood R."/>
            <person name="Simpson S."/>
            <person name="Babiker E."/>
            <person name="Staton M."/>
        </authorList>
    </citation>
    <scope>NUCLEOTIDE SEQUENCE [LARGE SCALE GENOMIC DNA]</scope>
    <source>
        <tissue evidence="12">Leaf</tissue>
    </source>
</reference>
<dbReference type="GO" id="GO:0005524">
    <property type="term" value="F:ATP binding"/>
    <property type="evidence" value="ECO:0007669"/>
    <property type="project" value="UniProtKB-KW"/>
</dbReference>
<keyword evidence="3" id="KW-0677">Repeat</keyword>
<dbReference type="InterPro" id="IPR036388">
    <property type="entry name" value="WH-like_DNA-bd_sf"/>
</dbReference>
<comment type="caution">
    <text evidence="12">The sequence shown here is derived from an EMBL/GenBank/DDBJ whole genome shotgun (WGS) entry which is preliminary data.</text>
</comment>
<evidence type="ECO:0000256" key="5">
    <source>
        <dbReference type="ARBA" id="ARBA00022821"/>
    </source>
</evidence>
<evidence type="ECO:0008006" key="14">
    <source>
        <dbReference type="Google" id="ProtNLM"/>
    </source>
</evidence>
<proteinExistence type="inferred from homology"/>
<dbReference type="Gene3D" id="1.10.10.10">
    <property type="entry name" value="Winged helix-like DNA-binding domain superfamily/Winged helix DNA-binding domain"/>
    <property type="match status" value="1"/>
</dbReference>